<evidence type="ECO:0000313" key="2">
    <source>
        <dbReference type="Proteomes" id="UP000827872"/>
    </source>
</evidence>
<organism evidence="1 2">
    <name type="scientific">Sphaerodactylus townsendi</name>
    <dbReference type="NCBI Taxonomy" id="933632"/>
    <lineage>
        <taxon>Eukaryota</taxon>
        <taxon>Metazoa</taxon>
        <taxon>Chordata</taxon>
        <taxon>Craniata</taxon>
        <taxon>Vertebrata</taxon>
        <taxon>Euteleostomi</taxon>
        <taxon>Lepidosauria</taxon>
        <taxon>Squamata</taxon>
        <taxon>Bifurcata</taxon>
        <taxon>Gekkota</taxon>
        <taxon>Sphaerodactylidae</taxon>
        <taxon>Sphaerodactylus</taxon>
    </lineage>
</organism>
<gene>
    <name evidence="1" type="ORF">K3G42_011350</name>
</gene>
<accession>A0ACB8FFX6</accession>
<reference evidence="1" key="1">
    <citation type="submission" date="2021-08" db="EMBL/GenBank/DDBJ databases">
        <title>The first chromosome-level gecko genome reveals the dynamic sex chromosomes of Neotropical dwarf geckos (Sphaerodactylidae: Sphaerodactylus).</title>
        <authorList>
            <person name="Pinto B.J."/>
            <person name="Keating S.E."/>
            <person name="Gamble T."/>
        </authorList>
    </citation>
    <scope>NUCLEOTIDE SEQUENCE</scope>
    <source>
        <strain evidence="1">TG3544</strain>
    </source>
</reference>
<name>A0ACB8FFX6_9SAUR</name>
<comment type="caution">
    <text evidence="1">The sequence shown here is derived from an EMBL/GenBank/DDBJ whole genome shotgun (WGS) entry which is preliminary data.</text>
</comment>
<proteinExistence type="predicted"/>
<protein>
    <submittedName>
        <fullName evidence="1">Uncharacterized protein</fullName>
    </submittedName>
</protein>
<sequence>MQSVLGAAPRKGLSRRRKVALQGRPLGTVHVGEVPAKGSVGVEFQNSDSISQNGNSISKDHKTSQELDRALEVAVNNLKSLKTAEEMSEQLVIEVKQEEEQTTSVIDTTFTNFIAALNSRKRKLQTELGMNVSNYIRDVHKVQSSIVEKKSSLDEAIKIAREWKAKPTFKNCHSLSQVLRNLKLSVEDEISKLENMKTATIPRFYLDGEKSTSVFENIGKIHLHEADLYDCLSRRKTNQDPLLEENHVKICVEECDVQLGGTSAPIQQMAQLSTETACAPDVIIEEIIDDDPESSQGSELVMAPCDVAKTWTLVVDKVPAWVGHRR</sequence>
<dbReference type="EMBL" id="CM037617">
    <property type="protein sequence ID" value="KAH8004433.1"/>
    <property type="molecule type" value="Genomic_DNA"/>
</dbReference>
<keyword evidence="2" id="KW-1185">Reference proteome</keyword>
<dbReference type="Proteomes" id="UP000827872">
    <property type="component" value="Linkage Group LG04"/>
</dbReference>
<evidence type="ECO:0000313" key="1">
    <source>
        <dbReference type="EMBL" id="KAH8004433.1"/>
    </source>
</evidence>